<organism evidence="3">
    <name type="scientific">Sedimenticola thiotaurini</name>
    <dbReference type="NCBI Taxonomy" id="1543721"/>
    <lineage>
        <taxon>Bacteria</taxon>
        <taxon>Pseudomonadati</taxon>
        <taxon>Pseudomonadota</taxon>
        <taxon>Gammaproteobacteria</taxon>
        <taxon>Chromatiales</taxon>
        <taxon>Sedimenticolaceae</taxon>
        <taxon>Sedimenticola</taxon>
    </lineage>
</organism>
<comment type="caution">
    <text evidence="3">The sequence shown here is derived from an EMBL/GenBank/DDBJ whole genome shotgun (WGS) entry which is preliminary data.</text>
</comment>
<evidence type="ECO:0000256" key="1">
    <source>
        <dbReference type="SAM" id="MobiDB-lite"/>
    </source>
</evidence>
<name>A0A831RKV4_9GAMM</name>
<accession>A0A831RKV4</accession>
<dbReference type="Gene3D" id="3.90.70.10">
    <property type="entry name" value="Cysteine proteinases"/>
    <property type="match status" value="1"/>
</dbReference>
<dbReference type="SUPFAM" id="SSF53474">
    <property type="entry name" value="alpha/beta-Hydrolases"/>
    <property type="match status" value="1"/>
</dbReference>
<evidence type="ECO:0000259" key="2">
    <source>
        <dbReference type="Pfam" id="PF00112"/>
    </source>
</evidence>
<dbReference type="GO" id="GO:0006508">
    <property type="term" value="P:proteolysis"/>
    <property type="evidence" value="ECO:0007669"/>
    <property type="project" value="InterPro"/>
</dbReference>
<dbReference type="EMBL" id="DRKP01000099">
    <property type="protein sequence ID" value="HEB96505.1"/>
    <property type="molecule type" value="Genomic_DNA"/>
</dbReference>
<feature type="domain" description="Peptidase C1A papain C-terminal" evidence="2">
    <location>
        <begin position="47"/>
        <end position="223"/>
    </location>
</feature>
<proteinExistence type="predicted"/>
<dbReference type="Pfam" id="PF00112">
    <property type="entry name" value="Peptidase_C1"/>
    <property type="match status" value="1"/>
</dbReference>
<dbReference type="InterPro" id="IPR038765">
    <property type="entry name" value="Papain-like_cys_pep_sf"/>
</dbReference>
<sequence length="613" mass="69147">MSESKFPRLGRYSLNATPDAPDFRDFMYQPALIQLKPYIRRPARLSILDQGSEGACTGFGLAAVINLLNHRRGRPYDVSPRMLYTMARRHDEWPGEDYSGSSCRGAIKGWYAMGVCREKDWPYNSRVRDLTITRAKKARENTLGAYYRLRHRISDFHAALNEVGSIFVSADVHSGWDRSQVKDGRIRQRPEIIGGHAFAIVGYTEEGFWIQNSWGPGWGRNGVALWSYEDWQENIRDAWVFRMALPADRILSAPLNQFSSNRNDPRQLGRAPVRADIAGHFVHMDDGRFHENGTYWSTGDDTRQTAALIARRKDYKHLMLYAHGGLNSPRDSATRIAAMRDIFKANGIYPYHIMYDTGILEEIKDVVLGKKQESEERAGGFTDWTDRILEHATRVPGRALWREMKSGARSPFEDGGAGLAVIRAFIEAYAREGRVPSIHLVGHSTGGILMAHLLDALEALSPGLRIQSCSLMAPAATVSLFRTHYLPLLGGDTPFGLERMTVYNLNERLERDDNVAGIYRKSLLYLVSNAFEEARKAPILGMQRFSAGLEELAPERLQFIYSDGSPGTREAPSPTASTSHGGFDNDPNTMNSILRTILGREPTRRFKREDLIY</sequence>
<dbReference type="InterPro" id="IPR029058">
    <property type="entry name" value="AB_hydrolase_fold"/>
</dbReference>
<dbReference type="CDD" id="cd02619">
    <property type="entry name" value="Peptidase_C1"/>
    <property type="match status" value="1"/>
</dbReference>
<gene>
    <name evidence="3" type="ORF">ENI96_08760</name>
</gene>
<protein>
    <submittedName>
        <fullName evidence="3">Peptidase C1</fullName>
    </submittedName>
</protein>
<dbReference type="GO" id="GO:0008234">
    <property type="term" value="F:cysteine-type peptidase activity"/>
    <property type="evidence" value="ECO:0007669"/>
    <property type="project" value="InterPro"/>
</dbReference>
<feature type="region of interest" description="Disordered" evidence="1">
    <location>
        <begin position="563"/>
        <end position="588"/>
    </location>
</feature>
<dbReference type="InterPro" id="IPR000668">
    <property type="entry name" value="Peptidase_C1A_C"/>
</dbReference>
<feature type="compositionally biased region" description="Polar residues" evidence="1">
    <location>
        <begin position="574"/>
        <end position="588"/>
    </location>
</feature>
<reference evidence="3" key="1">
    <citation type="journal article" date="2020" name="mSystems">
        <title>Genome- and Community-Level Interaction Insights into Carbon Utilization and Element Cycling Functions of Hydrothermarchaeota in Hydrothermal Sediment.</title>
        <authorList>
            <person name="Zhou Z."/>
            <person name="Liu Y."/>
            <person name="Xu W."/>
            <person name="Pan J."/>
            <person name="Luo Z.H."/>
            <person name="Li M."/>
        </authorList>
    </citation>
    <scope>NUCLEOTIDE SEQUENCE [LARGE SCALE GENOMIC DNA]</scope>
    <source>
        <strain evidence="3">HyVt-443</strain>
    </source>
</reference>
<dbReference type="Proteomes" id="UP000886251">
    <property type="component" value="Unassembled WGS sequence"/>
</dbReference>
<dbReference type="SUPFAM" id="SSF54001">
    <property type="entry name" value="Cysteine proteinases"/>
    <property type="match status" value="1"/>
</dbReference>
<dbReference type="AlphaFoldDB" id="A0A831RKV4"/>
<evidence type="ECO:0000313" key="3">
    <source>
        <dbReference type="EMBL" id="HEB96505.1"/>
    </source>
</evidence>